<dbReference type="AlphaFoldDB" id="A0A1B6CPB6"/>
<sequence length="140" mass="16006">MLSSSMNNLIPARFLILLSHLTISIIILWSRDGNVKACLPYDYENEEYTKRDFQLLIGLCLAIGFIGFELLAFISGISMFMPTVSILSIICHASASILLSKSLLDEWDCRIYWWIFTFCSIIPFILEIGVFINVLALQRF</sequence>
<evidence type="ECO:0000256" key="2">
    <source>
        <dbReference type="ARBA" id="ARBA00015652"/>
    </source>
</evidence>
<comment type="subcellular location">
    <subcellularLocation>
        <location evidence="1">Membrane</location>
        <topology evidence="1">Multi-pass membrane protein</topology>
    </subcellularLocation>
</comment>
<evidence type="ECO:0000256" key="6">
    <source>
        <dbReference type="ARBA" id="ARBA00023136"/>
    </source>
</evidence>
<proteinExistence type="predicted"/>
<dbReference type="InterPro" id="IPR029248">
    <property type="entry name" value="TMEM107"/>
</dbReference>
<keyword evidence="4" id="KW-0970">Cilium biogenesis/degradation</keyword>
<dbReference type="PANTHER" id="PTHR34341">
    <property type="entry name" value="TRANSMEMBRANE PROTEIN 107"/>
    <property type="match status" value="1"/>
</dbReference>
<feature type="transmembrane region" description="Helical" evidence="7">
    <location>
        <begin position="12"/>
        <end position="30"/>
    </location>
</feature>
<evidence type="ECO:0000256" key="5">
    <source>
        <dbReference type="ARBA" id="ARBA00022989"/>
    </source>
</evidence>
<protein>
    <recommendedName>
        <fullName evidence="2">Transmembrane protein 107</fullName>
    </recommendedName>
</protein>
<dbReference type="GO" id="GO:1904491">
    <property type="term" value="P:protein localization to ciliary transition zone"/>
    <property type="evidence" value="ECO:0007669"/>
    <property type="project" value="TreeGrafter"/>
</dbReference>
<dbReference type="GO" id="GO:0036038">
    <property type="term" value="C:MKS complex"/>
    <property type="evidence" value="ECO:0007669"/>
    <property type="project" value="TreeGrafter"/>
</dbReference>
<keyword evidence="3 7" id="KW-0812">Transmembrane</keyword>
<feature type="transmembrane region" description="Helical" evidence="7">
    <location>
        <begin position="111"/>
        <end position="137"/>
    </location>
</feature>
<reference evidence="8" key="1">
    <citation type="submission" date="2015-12" db="EMBL/GenBank/DDBJ databases">
        <title>De novo transcriptome assembly of four potential Pierce s Disease insect vectors from Arizona vineyards.</title>
        <authorList>
            <person name="Tassone E.E."/>
        </authorList>
    </citation>
    <scope>NUCLEOTIDE SEQUENCE</scope>
</reference>
<name>A0A1B6CPB6_9HEMI</name>
<dbReference type="GO" id="GO:1905515">
    <property type="term" value="P:non-motile cilium assembly"/>
    <property type="evidence" value="ECO:0007669"/>
    <property type="project" value="TreeGrafter"/>
</dbReference>
<accession>A0A1B6CPB6</accession>
<evidence type="ECO:0000313" key="8">
    <source>
        <dbReference type="EMBL" id="JAS15133.1"/>
    </source>
</evidence>
<feature type="transmembrane region" description="Helical" evidence="7">
    <location>
        <begin position="53"/>
        <end position="73"/>
    </location>
</feature>
<gene>
    <name evidence="8" type="ORF">g.18468</name>
</gene>
<dbReference type="PANTHER" id="PTHR34341:SF1">
    <property type="entry name" value="TRANSMEMBRANE PROTEIN 107"/>
    <property type="match status" value="1"/>
</dbReference>
<dbReference type="GO" id="GO:0016020">
    <property type="term" value="C:membrane"/>
    <property type="evidence" value="ECO:0007669"/>
    <property type="project" value="UniProtKB-SubCell"/>
</dbReference>
<dbReference type="EMBL" id="GEDC01022165">
    <property type="protein sequence ID" value="JAS15133.1"/>
    <property type="molecule type" value="Transcribed_RNA"/>
</dbReference>
<evidence type="ECO:0000256" key="4">
    <source>
        <dbReference type="ARBA" id="ARBA00022794"/>
    </source>
</evidence>
<keyword evidence="5 7" id="KW-1133">Transmembrane helix</keyword>
<evidence type="ECO:0000256" key="1">
    <source>
        <dbReference type="ARBA" id="ARBA00004141"/>
    </source>
</evidence>
<evidence type="ECO:0000256" key="7">
    <source>
        <dbReference type="SAM" id="Phobius"/>
    </source>
</evidence>
<dbReference type="Pfam" id="PF14995">
    <property type="entry name" value="TMEM107"/>
    <property type="match status" value="1"/>
</dbReference>
<evidence type="ECO:0000256" key="3">
    <source>
        <dbReference type="ARBA" id="ARBA00022692"/>
    </source>
</evidence>
<organism evidence="8">
    <name type="scientific">Clastoptera arizonana</name>
    <name type="common">Arizona spittle bug</name>
    <dbReference type="NCBI Taxonomy" id="38151"/>
    <lineage>
        <taxon>Eukaryota</taxon>
        <taxon>Metazoa</taxon>
        <taxon>Ecdysozoa</taxon>
        <taxon>Arthropoda</taxon>
        <taxon>Hexapoda</taxon>
        <taxon>Insecta</taxon>
        <taxon>Pterygota</taxon>
        <taxon>Neoptera</taxon>
        <taxon>Paraneoptera</taxon>
        <taxon>Hemiptera</taxon>
        <taxon>Auchenorrhyncha</taxon>
        <taxon>Cercopoidea</taxon>
        <taxon>Clastopteridae</taxon>
        <taxon>Clastoptera</taxon>
    </lineage>
</organism>
<keyword evidence="6 7" id="KW-0472">Membrane</keyword>